<dbReference type="Gene3D" id="1.20.141.10">
    <property type="entry name" value="Chitosanase, subunit A, domain 1"/>
    <property type="match status" value="1"/>
</dbReference>
<dbReference type="EMBL" id="MZ130480">
    <property type="protein sequence ID" value="QWM89641.1"/>
    <property type="molecule type" value="Genomic_DNA"/>
</dbReference>
<dbReference type="RefSeq" id="YP_010359213.1">
    <property type="nucleotide sequence ID" value="NC_062770.1"/>
</dbReference>
<dbReference type="Pfam" id="PF05838">
    <property type="entry name" value="Glyco_hydro_108"/>
    <property type="match status" value="1"/>
</dbReference>
<evidence type="ECO:0000313" key="2">
    <source>
        <dbReference type="EMBL" id="QWM89641.1"/>
    </source>
</evidence>
<feature type="domain" description="TtsA-like Glycoside hydrolase family 108" evidence="1">
    <location>
        <begin position="14"/>
        <end position="106"/>
    </location>
</feature>
<reference evidence="2 3" key="1">
    <citation type="submission" date="2021-04" db="EMBL/GenBank/DDBJ databases">
        <authorList>
            <person name="Shkoporov A.N."/>
            <person name="Stockdale S.R."/>
            <person name="Guerin E."/>
            <person name="Ross R.P."/>
            <person name="Hill C."/>
        </authorList>
    </citation>
    <scope>NUCLEOTIDE SEQUENCE [LARGE SCALE GENOMIC DNA]</scope>
    <source>
        <strain evidence="3">cr91_1</strain>
    </source>
</reference>
<dbReference type="GeneID" id="75691539"/>
<dbReference type="InterPro" id="IPR008565">
    <property type="entry name" value="TtsA-like_GH18_dom"/>
</dbReference>
<dbReference type="SUPFAM" id="SSF53955">
    <property type="entry name" value="Lysozyme-like"/>
    <property type="match status" value="1"/>
</dbReference>
<sequence length="138" mass="15789">MAEFIKAYKKLEVAEGGYVNDKDDAGGETYKGVSRKANPNWIGWIILDDLKKHHPKTFAAIAKKTPQLEKAVQNLYKKNYWNCFNLDNFKSQEVAEQLFDMNVNAGQRTAIKCAQRIVNIPQDGKWTKELENILADIK</sequence>
<dbReference type="Proteomes" id="UP000827372">
    <property type="component" value="Segment"/>
</dbReference>
<protein>
    <submittedName>
        <fullName evidence="2">Lyzozyme</fullName>
    </submittedName>
</protein>
<dbReference type="InterPro" id="IPR023346">
    <property type="entry name" value="Lysozyme-like_dom_sf"/>
</dbReference>
<evidence type="ECO:0000313" key="3">
    <source>
        <dbReference type="Proteomes" id="UP000827372"/>
    </source>
</evidence>
<gene>
    <name evidence="2" type="primary">gp_16411</name>
</gene>
<proteinExistence type="predicted"/>
<keyword evidence="3" id="KW-1185">Reference proteome</keyword>
<accession>A0AAE7RUJ8</accession>
<name>A0AAE7RUJ8_9CAUD</name>
<dbReference type="KEGG" id="vg:75691539"/>
<evidence type="ECO:0000259" key="1">
    <source>
        <dbReference type="Pfam" id="PF05838"/>
    </source>
</evidence>
<organism evidence="2 3">
    <name type="scientific">uncultured phage cr91_1</name>
    <dbReference type="NCBI Taxonomy" id="2986403"/>
    <lineage>
        <taxon>Viruses</taxon>
        <taxon>Duplodnaviria</taxon>
        <taxon>Heunggongvirae</taxon>
        <taxon>Uroviricota</taxon>
        <taxon>Caudoviricetes</taxon>
        <taxon>Crassvirales</taxon>
        <taxon>Intestiviridae</taxon>
        <taxon>Crudevirinae</taxon>
        <taxon>Drivevirus</taxon>
        <taxon>Drivevirus gastrointestinalis</taxon>
    </lineage>
</organism>